<dbReference type="PANTHER" id="PTHR38013:SF1">
    <property type="entry name" value="GLYCOPROTEIN_POLYSACCHARIDE METABOLISM"/>
    <property type="match status" value="1"/>
</dbReference>
<dbReference type="OrthoDB" id="5348860at2"/>
<evidence type="ECO:0000313" key="2">
    <source>
        <dbReference type="EMBL" id="RJT43063.1"/>
    </source>
</evidence>
<dbReference type="InterPro" id="IPR039366">
    <property type="entry name" value="Pilotin"/>
</dbReference>
<protein>
    <recommendedName>
        <fullName evidence="4">Glycoprotein-polysaccharide metabolism protein</fullName>
    </recommendedName>
</protein>
<dbReference type="Pfam" id="PF09619">
    <property type="entry name" value="YscW"/>
    <property type="match status" value="1"/>
</dbReference>
<dbReference type="RefSeq" id="WP_120133523.1">
    <property type="nucleotide sequence ID" value="NZ_RAHH01000017.1"/>
</dbReference>
<evidence type="ECO:0008006" key="4">
    <source>
        <dbReference type="Google" id="ProtNLM"/>
    </source>
</evidence>
<keyword evidence="3" id="KW-1185">Reference proteome</keyword>
<dbReference type="Proteomes" id="UP000284908">
    <property type="component" value="Unassembled WGS sequence"/>
</dbReference>
<evidence type="ECO:0000313" key="3">
    <source>
        <dbReference type="Proteomes" id="UP000284908"/>
    </source>
</evidence>
<accession>A0A419N6V7</accession>
<proteinExistence type="predicted"/>
<feature type="region of interest" description="Disordered" evidence="1">
    <location>
        <begin position="164"/>
        <end position="193"/>
    </location>
</feature>
<organism evidence="2 3">
    <name type="scientific">Rahnella woolbedingensis</name>
    <dbReference type="NCBI Taxonomy" id="1510574"/>
    <lineage>
        <taxon>Bacteria</taxon>
        <taxon>Pseudomonadati</taxon>
        <taxon>Pseudomonadota</taxon>
        <taxon>Gammaproteobacteria</taxon>
        <taxon>Enterobacterales</taxon>
        <taxon>Yersiniaceae</taxon>
        <taxon>Rahnella</taxon>
    </lineage>
</organism>
<reference evidence="2 3" key="1">
    <citation type="submission" date="2018-09" db="EMBL/GenBank/DDBJ databases">
        <authorList>
            <person name="Le Fleche-Mateos A."/>
        </authorList>
    </citation>
    <scope>NUCLEOTIDE SEQUENCE [LARGE SCALE GENOMIC DNA]</scope>
    <source>
        <strain evidence="2 3">DSM 27399</strain>
    </source>
</reference>
<dbReference type="PROSITE" id="PS51257">
    <property type="entry name" value="PROKAR_LIPOPROTEIN"/>
    <property type="match status" value="1"/>
</dbReference>
<comment type="caution">
    <text evidence="2">The sequence shown here is derived from an EMBL/GenBank/DDBJ whole genome shotgun (WGS) entry which is preliminary data.</text>
</comment>
<dbReference type="PANTHER" id="PTHR38013">
    <property type="entry name" value="GLYCOPROTEIN/POLYSACCHARIDE METABOLISM"/>
    <property type="match status" value="1"/>
</dbReference>
<dbReference type="EMBL" id="RAHH01000017">
    <property type="protein sequence ID" value="RJT43063.1"/>
    <property type="molecule type" value="Genomic_DNA"/>
</dbReference>
<name>A0A419N6V7_9GAMM</name>
<evidence type="ECO:0000256" key="1">
    <source>
        <dbReference type="SAM" id="MobiDB-lite"/>
    </source>
</evidence>
<gene>
    <name evidence="2" type="ORF">D6C13_14950</name>
</gene>
<sequence length="193" mass="19732">MKLWQIVGGTALSLTLAGCAQHHEAPAQQPPVNTAASPATEPAITGPNVSGSVFINQRVALPPDAVLTVTLSDASVADAPSRVISQKVARTQGKQAPFTFILPYNPQEIAPNARVLLSAAVTINGQVTFVTDSIKEVINNGQGTRADLQLVPVVAVPVATKPSALGPMTNPSNPGMGTAPAPVSAVPTQSATY</sequence>
<dbReference type="InterPro" id="IPR053196">
    <property type="entry name" value="Lipoprotein_YbaY-like"/>
</dbReference>
<dbReference type="AlphaFoldDB" id="A0A419N6V7"/>